<keyword evidence="3" id="KW-1185">Reference proteome</keyword>
<reference evidence="2" key="1">
    <citation type="submission" date="2019-07" db="EMBL/GenBank/DDBJ databases">
        <title>Toxilogical consequences of a new and cryptic species of cyanobacteria (Komarekiella delphini-convector) recovered from the epidermis of a bottlenose dolphin and 1500 ft. in the air.</title>
        <authorList>
            <person name="Brown A.O."/>
            <person name="Dvorak P."/>
            <person name="Villanueva C.D."/>
            <person name="Foss A.J."/>
            <person name="Garvey A.D."/>
            <person name="Gibson Q.A."/>
            <person name="Johansen J.R."/>
            <person name="Casamatta D.A."/>
        </authorList>
    </citation>
    <scope>NUCLEOTIDE SEQUENCE</scope>
    <source>
        <strain evidence="2">SJRDD-AB1</strain>
    </source>
</reference>
<protein>
    <submittedName>
        <fullName evidence="2">Redoxin domain-containing protein</fullName>
    </submittedName>
</protein>
<dbReference type="Pfam" id="PF00578">
    <property type="entry name" value="AhpC-TSA"/>
    <property type="match status" value="1"/>
</dbReference>
<dbReference type="InterPro" id="IPR036249">
    <property type="entry name" value="Thioredoxin-like_sf"/>
</dbReference>
<comment type="caution">
    <text evidence="2">The sequence shown here is derived from an EMBL/GenBank/DDBJ whole genome shotgun (WGS) entry which is preliminary data.</text>
</comment>
<name>A0AA40VVW6_9NOST</name>
<evidence type="ECO:0000259" key="1">
    <source>
        <dbReference type="PROSITE" id="PS51352"/>
    </source>
</evidence>
<dbReference type="Proteomes" id="UP001165986">
    <property type="component" value="Unassembled WGS sequence"/>
</dbReference>
<dbReference type="SUPFAM" id="SSF52833">
    <property type="entry name" value="Thioredoxin-like"/>
    <property type="match status" value="1"/>
</dbReference>
<dbReference type="GO" id="GO:0016209">
    <property type="term" value="F:antioxidant activity"/>
    <property type="evidence" value="ECO:0007669"/>
    <property type="project" value="InterPro"/>
</dbReference>
<dbReference type="InterPro" id="IPR013766">
    <property type="entry name" value="Thioredoxin_domain"/>
</dbReference>
<dbReference type="RefSeq" id="WP_191762620.1">
    <property type="nucleotide sequence ID" value="NZ_VJXY01000163.1"/>
</dbReference>
<evidence type="ECO:0000313" key="2">
    <source>
        <dbReference type="EMBL" id="MBD6621298.1"/>
    </source>
</evidence>
<dbReference type="PROSITE" id="PS51352">
    <property type="entry name" value="THIOREDOXIN_2"/>
    <property type="match status" value="1"/>
</dbReference>
<dbReference type="GO" id="GO:0016491">
    <property type="term" value="F:oxidoreductase activity"/>
    <property type="evidence" value="ECO:0007669"/>
    <property type="project" value="InterPro"/>
</dbReference>
<organism evidence="2 3">
    <name type="scientific">Komarekiella delphini-convector SJRDD-AB1</name>
    <dbReference type="NCBI Taxonomy" id="2593771"/>
    <lineage>
        <taxon>Bacteria</taxon>
        <taxon>Bacillati</taxon>
        <taxon>Cyanobacteriota</taxon>
        <taxon>Cyanophyceae</taxon>
        <taxon>Nostocales</taxon>
        <taxon>Nostocaceae</taxon>
        <taxon>Komarekiella</taxon>
        <taxon>Komarekiella delphini-convector</taxon>
    </lineage>
</organism>
<dbReference type="InterPro" id="IPR000866">
    <property type="entry name" value="AhpC/TSA"/>
</dbReference>
<dbReference type="Gene3D" id="3.40.30.10">
    <property type="entry name" value="Glutaredoxin"/>
    <property type="match status" value="1"/>
</dbReference>
<gene>
    <name evidence="2" type="ORF">FNW02_37845</name>
</gene>
<proteinExistence type="predicted"/>
<evidence type="ECO:0000313" key="3">
    <source>
        <dbReference type="Proteomes" id="UP001165986"/>
    </source>
</evidence>
<sequence>MMTTNTTKLFTGTQVPELAVKTFDGKLWKLSEQQPQNFTLIIFYRGWFCPICHNYLAELERLLDDFTKLGVEAIAISGDSQADAQNSIQEWEIKNLTVGYEGKLLLRFETNINNTNFKNCIIFYILLFFK</sequence>
<dbReference type="EMBL" id="VJXY01000163">
    <property type="protein sequence ID" value="MBD6621298.1"/>
    <property type="molecule type" value="Genomic_DNA"/>
</dbReference>
<feature type="domain" description="Thioredoxin" evidence="1">
    <location>
        <begin position="9"/>
        <end position="126"/>
    </location>
</feature>
<accession>A0AA40VVW6</accession>
<dbReference type="AlphaFoldDB" id="A0AA40VVW6"/>